<keyword evidence="7" id="KW-1185">Reference proteome</keyword>
<evidence type="ECO:0000256" key="4">
    <source>
        <dbReference type="SAM" id="Phobius"/>
    </source>
</evidence>
<dbReference type="Pfam" id="PF00488">
    <property type="entry name" value="MutS_V"/>
    <property type="match status" value="1"/>
</dbReference>
<dbReference type="InterPro" id="IPR000432">
    <property type="entry name" value="DNA_mismatch_repair_MutS_C"/>
</dbReference>
<sequence>MNPAQDFYEQLRTRQLSLYATSKKEYDRFAIVRLVVILALLVAVVLAFGYSFLAGFLSLPVFVGVSYFLVKKHDSIKRTADRAEIRAALADRELGALNHDFRVFDGGDDLLDPAHPYALDLDIFGPHSLFQFLNRTVTAGGRRSLADALLAPQDQDKRARTQVQGKDLSAMPAWCLEFRMLGEGLNDSLAQQQRLRDWLLRPAVVQSGLDKALLYVIPFLTIGSIAAMLLIDPWFVGLIGLVPAVLLYRKYSAAIATEHAYTSAMGSLLKQYADLLQHADGWSGASADVARSVPAIRKLSYYISQLDVRSNPFAMLVELGGAWSMQWLTNLDGWRETYREELPVWLDTIARVDTLVSWATLRYNHPDWVDPEFTDEPVFQATGLGHPLLNPAGRITNDIDMRTDGHIHLVTGSNMAGKSTWLRTVGINLVLAQAGSPVCALHLRQRPLHVWTSMRTQDDLSESTSSFYAELKRLQSIIRAVSEKDEDVFFLLDEILKGTNSRDRHTGSRALIRQLIRDQGAGIIATHDLELAVLENEPGSRVENYAMEVQTRGDDLVFDYKLHPGVCTSFNATALMARMGIEIPAEEIKLHHD</sequence>
<evidence type="ECO:0000313" key="7">
    <source>
        <dbReference type="Proteomes" id="UP000770785"/>
    </source>
</evidence>
<feature type="transmembrane region" description="Helical" evidence="4">
    <location>
        <begin position="29"/>
        <end position="46"/>
    </location>
</feature>
<feature type="transmembrane region" description="Helical" evidence="4">
    <location>
        <begin position="212"/>
        <end position="231"/>
    </location>
</feature>
<evidence type="ECO:0000313" key="6">
    <source>
        <dbReference type="EMBL" id="NJC25872.1"/>
    </source>
</evidence>
<dbReference type="InterPro" id="IPR036187">
    <property type="entry name" value="DNA_mismatch_repair_MutS_sf"/>
</dbReference>
<gene>
    <name evidence="6" type="ORF">GGR27_001371</name>
</gene>
<dbReference type="PANTHER" id="PTHR11361">
    <property type="entry name" value="DNA MISMATCH REPAIR PROTEIN MUTS FAMILY MEMBER"/>
    <property type="match status" value="1"/>
</dbReference>
<name>A0ABX0X9G5_9BACT</name>
<keyword evidence="4" id="KW-0812">Transmembrane</keyword>
<dbReference type="EMBL" id="JAATJH010000002">
    <property type="protein sequence ID" value="NJC25872.1"/>
    <property type="molecule type" value="Genomic_DNA"/>
</dbReference>
<dbReference type="InterPro" id="IPR045076">
    <property type="entry name" value="MutS"/>
</dbReference>
<feature type="domain" description="DNA mismatch repair proteins mutS family" evidence="5">
    <location>
        <begin position="405"/>
        <end position="590"/>
    </location>
</feature>
<dbReference type="Gene3D" id="3.40.50.300">
    <property type="entry name" value="P-loop containing nucleotide triphosphate hydrolases"/>
    <property type="match status" value="1"/>
</dbReference>
<evidence type="ECO:0000256" key="1">
    <source>
        <dbReference type="ARBA" id="ARBA00022741"/>
    </source>
</evidence>
<evidence type="ECO:0000259" key="5">
    <source>
        <dbReference type="SMART" id="SM00534"/>
    </source>
</evidence>
<dbReference type="InterPro" id="IPR027417">
    <property type="entry name" value="P-loop_NTPase"/>
</dbReference>
<feature type="transmembrane region" description="Helical" evidence="4">
    <location>
        <begin position="52"/>
        <end position="70"/>
    </location>
</feature>
<evidence type="ECO:0000256" key="2">
    <source>
        <dbReference type="ARBA" id="ARBA00022840"/>
    </source>
</evidence>
<keyword evidence="2" id="KW-0067">ATP-binding</keyword>
<evidence type="ECO:0000256" key="3">
    <source>
        <dbReference type="ARBA" id="ARBA00023125"/>
    </source>
</evidence>
<proteinExistence type="predicted"/>
<dbReference type="SUPFAM" id="SSF48334">
    <property type="entry name" value="DNA repair protein MutS, domain III"/>
    <property type="match status" value="1"/>
</dbReference>
<reference evidence="6 7" key="1">
    <citation type="submission" date="2020-03" db="EMBL/GenBank/DDBJ databases">
        <title>Genomic Encyclopedia of Type Strains, Phase IV (KMG-IV): sequencing the most valuable type-strain genomes for metagenomic binning, comparative biology and taxonomic classification.</title>
        <authorList>
            <person name="Goeker M."/>
        </authorList>
    </citation>
    <scope>NUCLEOTIDE SEQUENCE [LARGE SCALE GENOMIC DNA]</scope>
    <source>
        <strain evidence="6 7">DSM 105096</strain>
    </source>
</reference>
<organism evidence="6 7">
    <name type="scientific">Neolewinella antarctica</name>
    <dbReference type="NCBI Taxonomy" id="442734"/>
    <lineage>
        <taxon>Bacteria</taxon>
        <taxon>Pseudomonadati</taxon>
        <taxon>Bacteroidota</taxon>
        <taxon>Saprospiria</taxon>
        <taxon>Saprospirales</taxon>
        <taxon>Lewinellaceae</taxon>
        <taxon>Neolewinella</taxon>
    </lineage>
</organism>
<keyword evidence="1" id="KW-0547">Nucleotide-binding</keyword>
<dbReference type="SUPFAM" id="SSF52540">
    <property type="entry name" value="P-loop containing nucleoside triphosphate hydrolases"/>
    <property type="match status" value="1"/>
</dbReference>
<accession>A0ABX0X9G5</accession>
<dbReference type="SMART" id="SM00534">
    <property type="entry name" value="MUTSac"/>
    <property type="match status" value="1"/>
</dbReference>
<keyword evidence="4" id="KW-1133">Transmembrane helix</keyword>
<dbReference type="RefSeq" id="WP_168036641.1">
    <property type="nucleotide sequence ID" value="NZ_JAATJH010000002.1"/>
</dbReference>
<keyword evidence="4" id="KW-0472">Membrane</keyword>
<comment type="caution">
    <text evidence="6">The sequence shown here is derived from an EMBL/GenBank/DDBJ whole genome shotgun (WGS) entry which is preliminary data.</text>
</comment>
<dbReference type="Proteomes" id="UP000770785">
    <property type="component" value="Unassembled WGS sequence"/>
</dbReference>
<keyword evidence="3" id="KW-0238">DNA-binding</keyword>
<protein>
    <submittedName>
        <fullName evidence="6">Ca2+/Na+ antiporter</fullName>
    </submittedName>
</protein>
<dbReference type="PANTHER" id="PTHR11361:SF99">
    <property type="entry name" value="DNA MISMATCH REPAIR PROTEIN"/>
    <property type="match status" value="1"/>
</dbReference>